<reference evidence="3" key="1">
    <citation type="submission" date="2021-10" db="EMBL/GenBank/DDBJ databases">
        <authorList>
            <person name="Criscuolo A."/>
        </authorList>
    </citation>
    <scope>NUCLEOTIDE SEQUENCE</scope>
    <source>
        <strain evidence="3">CIP111885</strain>
    </source>
</reference>
<dbReference type="InterPro" id="IPR025948">
    <property type="entry name" value="HTH-like_dom"/>
</dbReference>
<name>A0A9C7G812_9BACI</name>
<dbReference type="EMBL" id="CAKJTG010000006">
    <property type="protein sequence ID" value="CAG9607674.1"/>
    <property type="molecule type" value="Genomic_DNA"/>
</dbReference>
<keyword evidence="4" id="KW-1185">Reference proteome</keyword>
<dbReference type="GO" id="GO:0015074">
    <property type="term" value="P:DNA integration"/>
    <property type="evidence" value="ECO:0007669"/>
    <property type="project" value="InterPro"/>
</dbReference>
<sequence length="272" mass="32062">MCEKLGVTRAGYYKYLKTKGKKKKESSLDRQRKEYITIIYHEHNKNFGYRKIHAVLRDKNNIDVSEKIVRRLMRELGLKSQARKEKKQSISGKTIPSAGHIYANLLKRDFSTTKLSEKWVTDVTEFPIDSKKLYLSAVMDLHDNYIVGYQLSHINDIQLVEDSLLYALEIRAIDEKLIIHSDRGMQYRSNRWKELMETYTINPSMSRKANCIDNACIESFFSFVKAERKELKVVKSIEEAKQIVHDYIRYYNHRRIQGVLNYRTPAYYAKAS</sequence>
<organism evidence="3 4">
    <name type="scientific">Pseudoneobacillus rhizosphaerae</name>
    <dbReference type="NCBI Taxonomy" id="2880968"/>
    <lineage>
        <taxon>Bacteria</taxon>
        <taxon>Bacillati</taxon>
        <taxon>Bacillota</taxon>
        <taxon>Bacilli</taxon>
        <taxon>Bacillales</taxon>
        <taxon>Bacillaceae</taxon>
        <taxon>Pseudoneobacillus</taxon>
    </lineage>
</organism>
<dbReference type="PROSITE" id="PS50994">
    <property type="entry name" value="INTEGRASE"/>
    <property type="match status" value="1"/>
</dbReference>
<dbReference type="GO" id="GO:0003676">
    <property type="term" value="F:nucleic acid binding"/>
    <property type="evidence" value="ECO:0007669"/>
    <property type="project" value="InterPro"/>
</dbReference>
<evidence type="ECO:0000313" key="4">
    <source>
        <dbReference type="Proteomes" id="UP000789845"/>
    </source>
</evidence>
<evidence type="ECO:0000256" key="1">
    <source>
        <dbReference type="ARBA" id="ARBA00002286"/>
    </source>
</evidence>
<dbReference type="InterPro" id="IPR012337">
    <property type="entry name" value="RNaseH-like_sf"/>
</dbReference>
<proteinExistence type="predicted"/>
<accession>A0A9C7G812</accession>
<feature type="domain" description="Integrase catalytic" evidence="2">
    <location>
        <begin position="110"/>
        <end position="272"/>
    </location>
</feature>
<dbReference type="Gene3D" id="3.30.420.10">
    <property type="entry name" value="Ribonuclease H-like superfamily/Ribonuclease H"/>
    <property type="match status" value="1"/>
</dbReference>
<dbReference type="InterPro" id="IPR001584">
    <property type="entry name" value="Integrase_cat-core"/>
</dbReference>
<dbReference type="Pfam" id="PF13276">
    <property type="entry name" value="HTH_21"/>
    <property type="match status" value="1"/>
</dbReference>
<dbReference type="Proteomes" id="UP000789845">
    <property type="component" value="Unassembled WGS sequence"/>
</dbReference>
<dbReference type="NCBIfam" id="NF033516">
    <property type="entry name" value="transpos_IS3"/>
    <property type="match status" value="1"/>
</dbReference>
<protein>
    <submittedName>
        <fullName evidence="3">IS3 family transposase ISPsy8</fullName>
    </submittedName>
</protein>
<evidence type="ECO:0000259" key="2">
    <source>
        <dbReference type="PROSITE" id="PS50994"/>
    </source>
</evidence>
<dbReference type="PANTHER" id="PTHR46889">
    <property type="entry name" value="TRANSPOSASE INSF FOR INSERTION SEQUENCE IS3B-RELATED"/>
    <property type="match status" value="1"/>
</dbReference>
<dbReference type="Pfam" id="PF00665">
    <property type="entry name" value="rve"/>
    <property type="match status" value="1"/>
</dbReference>
<dbReference type="Pfam" id="PF13333">
    <property type="entry name" value="rve_2"/>
    <property type="match status" value="1"/>
</dbReference>
<evidence type="ECO:0000313" key="3">
    <source>
        <dbReference type="EMBL" id="CAG9607674.1"/>
    </source>
</evidence>
<dbReference type="InterPro" id="IPR036397">
    <property type="entry name" value="RNaseH_sf"/>
</dbReference>
<dbReference type="SUPFAM" id="SSF53098">
    <property type="entry name" value="Ribonuclease H-like"/>
    <property type="match status" value="1"/>
</dbReference>
<dbReference type="AlphaFoldDB" id="A0A9C7G812"/>
<dbReference type="PANTHER" id="PTHR46889:SF5">
    <property type="entry name" value="INTEGRASE PROTEIN"/>
    <property type="match status" value="1"/>
</dbReference>
<dbReference type="InterPro" id="IPR050900">
    <property type="entry name" value="Transposase_IS3/IS150/IS904"/>
</dbReference>
<dbReference type="InterPro" id="IPR048020">
    <property type="entry name" value="Transpos_IS3"/>
</dbReference>
<comment type="function">
    <text evidence="1">Involved in the transposition of the insertion sequence.</text>
</comment>
<gene>
    <name evidence="3" type="ORF">NEOCIP111885_01366</name>
</gene>
<comment type="caution">
    <text evidence="3">The sequence shown here is derived from an EMBL/GenBank/DDBJ whole genome shotgun (WGS) entry which is preliminary data.</text>
</comment>